<dbReference type="Pfam" id="PF10388">
    <property type="entry name" value="YkuI_C"/>
    <property type="match status" value="1"/>
</dbReference>
<evidence type="ECO:0000313" key="2">
    <source>
        <dbReference type="EMBL" id="GIZ87835.1"/>
    </source>
</evidence>
<dbReference type="PANTHER" id="PTHR33121:SF82">
    <property type="entry name" value="SIGNAL TRANSDUCTION PROTEIN CONTAINING A EAL DOMAIN"/>
    <property type="match status" value="1"/>
</dbReference>
<dbReference type="CDD" id="cd01948">
    <property type="entry name" value="EAL"/>
    <property type="match status" value="1"/>
</dbReference>
<dbReference type="InterPro" id="IPR050706">
    <property type="entry name" value="Cyclic-di-GMP_PDE-like"/>
</dbReference>
<dbReference type="SMART" id="SM00052">
    <property type="entry name" value="EAL"/>
    <property type="match status" value="1"/>
</dbReference>
<dbReference type="PANTHER" id="PTHR33121">
    <property type="entry name" value="CYCLIC DI-GMP PHOSPHODIESTERASE PDEF"/>
    <property type="match status" value="1"/>
</dbReference>
<dbReference type="Pfam" id="PF00563">
    <property type="entry name" value="EAL"/>
    <property type="match status" value="1"/>
</dbReference>
<dbReference type="Gene3D" id="3.30.450.20">
    <property type="entry name" value="PAS domain"/>
    <property type="match status" value="1"/>
</dbReference>
<gene>
    <name evidence="2" type="primary">rtn</name>
    <name evidence="2" type="ORF">KAM435_11620</name>
</gene>
<sequence>MPDWLQFSRPDKEHIVIEGQPVACFQPFIDTATGRIAGVEALGRLRQADGSLRSVGPLFTDPRVSPSALRRLDRQIRDDALLRLHEAPADWFLSINISPRWIGRLRPNQALPSLKQLEKHGVQAQRVVFEITELGGGSQKLADVVARYREAGARIAIDDFGAGYSQLDRVLALQPDILKLDMRLFQAAARGGPSGEVVKALAQMAEKTGCWIIAEGVETEAELDFALECGARYVQGYLFARPALEFPAADAYVERFTRLREQYVQRKLAERARLVTLRQQLAELMNLMCGWVERGATLAELFSPLDYPWLLRVYQCDRHGTQISPNLQWDGRRWQEDPRYLGHNWSWRPYFYQLLAEGWEERRLTLSSTYRDATTNQYCLTAGQFIDNGRRLLLLDIDAAGLT</sequence>
<dbReference type="SUPFAM" id="SSF141868">
    <property type="entry name" value="EAL domain-like"/>
    <property type="match status" value="1"/>
</dbReference>
<evidence type="ECO:0000313" key="3">
    <source>
        <dbReference type="Proteomes" id="UP000887212"/>
    </source>
</evidence>
<organism evidence="2 3">
    <name type="scientific">Aquipseudomonas alcaligenes</name>
    <name type="common">Pseudomonas alcaligenes</name>
    <dbReference type="NCBI Taxonomy" id="43263"/>
    <lineage>
        <taxon>Bacteria</taxon>
        <taxon>Pseudomonadati</taxon>
        <taxon>Pseudomonadota</taxon>
        <taxon>Gammaproteobacteria</taxon>
        <taxon>Pseudomonadales</taxon>
        <taxon>Pseudomonadaceae</taxon>
        <taxon>Aquipseudomonas</taxon>
    </lineage>
</organism>
<name>A0AA37CGN6_AQUAC</name>
<protein>
    <submittedName>
        <fullName evidence="2">Signal transduction protein</fullName>
    </submittedName>
</protein>
<dbReference type="AlphaFoldDB" id="A0AA37CGN6"/>
<comment type="caution">
    <text evidence="2">The sequence shown here is derived from an EMBL/GenBank/DDBJ whole genome shotgun (WGS) entry which is preliminary data.</text>
</comment>
<dbReference type="InterPro" id="IPR035919">
    <property type="entry name" value="EAL_sf"/>
</dbReference>
<dbReference type="Gene3D" id="3.20.20.450">
    <property type="entry name" value="EAL domain"/>
    <property type="match status" value="1"/>
</dbReference>
<dbReference type="InterPro" id="IPR001633">
    <property type="entry name" value="EAL_dom"/>
</dbReference>
<dbReference type="Proteomes" id="UP000887212">
    <property type="component" value="Unassembled WGS sequence"/>
</dbReference>
<accession>A0AA37CGN6</accession>
<reference evidence="2" key="1">
    <citation type="submission" date="2021-07" db="EMBL/GenBank/DDBJ databases">
        <title>Whole genome sequencing of carbapenem-resistant Pseudomonas spp. isolated in Japan.</title>
        <authorList>
            <person name="Suzuki M."/>
            <person name="Maehana S."/>
            <person name="Kitasato H."/>
        </authorList>
    </citation>
    <scope>NUCLEOTIDE SEQUENCE</scope>
    <source>
        <strain evidence="2">KAM435</strain>
    </source>
</reference>
<dbReference type="PROSITE" id="PS50883">
    <property type="entry name" value="EAL"/>
    <property type="match status" value="1"/>
</dbReference>
<dbReference type="GO" id="GO:0071111">
    <property type="term" value="F:cyclic-guanylate-specific phosphodiesterase activity"/>
    <property type="evidence" value="ECO:0007669"/>
    <property type="project" value="InterPro"/>
</dbReference>
<dbReference type="InterPro" id="IPR018842">
    <property type="entry name" value="YkuI_C"/>
</dbReference>
<dbReference type="EMBL" id="BPMS01000003">
    <property type="protein sequence ID" value="GIZ87835.1"/>
    <property type="molecule type" value="Genomic_DNA"/>
</dbReference>
<dbReference type="SUPFAM" id="SSF103190">
    <property type="entry name" value="Sensory domain-like"/>
    <property type="match status" value="1"/>
</dbReference>
<feature type="domain" description="EAL" evidence="1">
    <location>
        <begin position="4"/>
        <end position="256"/>
    </location>
</feature>
<dbReference type="InterPro" id="IPR029151">
    <property type="entry name" value="Sensor-like_sf"/>
</dbReference>
<evidence type="ECO:0000259" key="1">
    <source>
        <dbReference type="PROSITE" id="PS50883"/>
    </source>
</evidence>
<proteinExistence type="predicted"/>